<dbReference type="EMBL" id="FNCQ01000007">
    <property type="protein sequence ID" value="SDG68365.1"/>
    <property type="molecule type" value="Genomic_DNA"/>
</dbReference>
<accession>A0A1G7W8N8</accession>
<proteinExistence type="predicted"/>
<feature type="transmembrane region" description="Helical" evidence="2">
    <location>
        <begin position="71"/>
        <end position="91"/>
    </location>
</feature>
<keyword evidence="2" id="KW-0472">Membrane</keyword>
<feature type="transmembrane region" description="Helical" evidence="2">
    <location>
        <begin position="122"/>
        <end position="143"/>
    </location>
</feature>
<evidence type="ECO:0000313" key="4">
    <source>
        <dbReference type="Proteomes" id="UP000198779"/>
    </source>
</evidence>
<protein>
    <submittedName>
        <fullName evidence="3">Uncharacterized protein</fullName>
    </submittedName>
</protein>
<feature type="coiled-coil region" evidence="1">
    <location>
        <begin position="6"/>
        <end position="40"/>
    </location>
</feature>
<evidence type="ECO:0000256" key="1">
    <source>
        <dbReference type="SAM" id="Coils"/>
    </source>
</evidence>
<reference evidence="4" key="1">
    <citation type="submission" date="2016-10" db="EMBL/GenBank/DDBJ databases">
        <authorList>
            <person name="Varghese N."/>
            <person name="Submissions S."/>
        </authorList>
    </citation>
    <scope>NUCLEOTIDE SEQUENCE [LARGE SCALE GENOMIC DNA]</scope>
    <source>
        <strain evidence="4">BP1-148</strain>
    </source>
</reference>
<dbReference type="Proteomes" id="UP000198779">
    <property type="component" value="Unassembled WGS sequence"/>
</dbReference>
<sequence length="192" mass="22248">MEEQYFNEMRQQMAALKEQLDKQEIVSDRLIREIMKAKKKDINSTKNVCYVCVVIAFICFPLNSLTDTWSWTFTAVTALMLIFCLAATEYIHRPVDKLNLMTTDLATVARVMAKFKKQYDNWLHYVTPALLIPWITWACYEFAWKRCPEGMNPLWFTLPILIGGGIGGAIGYYYHCKAVNAAKDILKQIEEK</sequence>
<keyword evidence="4" id="KW-1185">Reference proteome</keyword>
<keyword evidence="1" id="KW-0175">Coiled coil</keyword>
<evidence type="ECO:0000256" key="2">
    <source>
        <dbReference type="SAM" id="Phobius"/>
    </source>
</evidence>
<evidence type="ECO:0000313" key="3">
    <source>
        <dbReference type="EMBL" id="SDG68365.1"/>
    </source>
</evidence>
<dbReference type="AlphaFoldDB" id="A0A1G7W8N8"/>
<feature type="transmembrane region" description="Helical" evidence="2">
    <location>
        <begin position="48"/>
        <end position="65"/>
    </location>
</feature>
<dbReference type="STRING" id="645274.SAMN04487901_10799"/>
<keyword evidence="2" id="KW-0812">Transmembrane</keyword>
<keyword evidence="2" id="KW-1133">Transmembrane helix</keyword>
<organism evidence="3 4">
    <name type="scientific">Prevotella communis</name>
    <dbReference type="NCBI Taxonomy" id="2913614"/>
    <lineage>
        <taxon>Bacteria</taxon>
        <taxon>Pseudomonadati</taxon>
        <taxon>Bacteroidota</taxon>
        <taxon>Bacteroidia</taxon>
        <taxon>Bacteroidales</taxon>
        <taxon>Prevotellaceae</taxon>
        <taxon>Prevotella</taxon>
    </lineage>
</organism>
<gene>
    <name evidence="3" type="ORF">SAMN04487901_10799</name>
</gene>
<feature type="transmembrane region" description="Helical" evidence="2">
    <location>
        <begin position="155"/>
        <end position="174"/>
    </location>
</feature>
<dbReference type="RefSeq" id="WP_091817128.1">
    <property type="nucleotide sequence ID" value="NZ_FNCQ01000007.1"/>
</dbReference>
<name>A0A1G7W8N8_9BACT</name>